<proteinExistence type="predicted"/>
<evidence type="ECO:0000313" key="2">
    <source>
        <dbReference type="Proteomes" id="UP000325315"/>
    </source>
</evidence>
<gene>
    <name evidence="1" type="ORF">EPI10_001609</name>
</gene>
<dbReference type="EMBL" id="SMMG02000007">
    <property type="protein sequence ID" value="KAA3466521.1"/>
    <property type="molecule type" value="Genomic_DNA"/>
</dbReference>
<protein>
    <submittedName>
        <fullName evidence="1">Retrovirus-related Pol polyprotein from transposon 17.6</fullName>
    </submittedName>
</protein>
<keyword evidence="2" id="KW-1185">Reference proteome</keyword>
<comment type="caution">
    <text evidence="1">The sequence shown here is derived from an EMBL/GenBank/DDBJ whole genome shotgun (WGS) entry which is preliminary data.</text>
</comment>
<dbReference type="AlphaFoldDB" id="A0A5B6VBZ3"/>
<dbReference type="Proteomes" id="UP000325315">
    <property type="component" value="Unassembled WGS sequence"/>
</dbReference>
<reference evidence="1" key="1">
    <citation type="submission" date="2019-08" db="EMBL/GenBank/DDBJ databases">
        <authorList>
            <person name="Liu F."/>
        </authorList>
    </citation>
    <scope>NUCLEOTIDE SEQUENCE [LARGE SCALE GENOMIC DNA]</scope>
    <source>
        <strain evidence="1">PA1801</strain>
        <tissue evidence="1">Leaf</tissue>
    </source>
</reference>
<sequence length="149" mass="16520">MGLKEQALSKANSLYDFKNHPINVRGFITLLVTLGDSEHMTTDRSSDGIQRHLWATDVIVHTEGAELVAGKLFYDDEGRTVKVSLALVPEEIESLVQCLRANSDAFAWSMTDIPRVDPQLVANGECESISPTSIMHTLRTTSFYHQSIA</sequence>
<evidence type="ECO:0000313" key="1">
    <source>
        <dbReference type="EMBL" id="KAA3466521.1"/>
    </source>
</evidence>
<name>A0A5B6VBZ3_9ROSI</name>
<dbReference type="OrthoDB" id="10546445at2759"/>
<organism evidence="1 2">
    <name type="scientific">Gossypium australe</name>
    <dbReference type="NCBI Taxonomy" id="47621"/>
    <lineage>
        <taxon>Eukaryota</taxon>
        <taxon>Viridiplantae</taxon>
        <taxon>Streptophyta</taxon>
        <taxon>Embryophyta</taxon>
        <taxon>Tracheophyta</taxon>
        <taxon>Spermatophyta</taxon>
        <taxon>Magnoliopsida</taxon>
        <taxon>eudicotyledons</taxon>
        <taxon>Gunneridae</taxon>
        <taxon>Pentapetalae</taxon>
        <taxon>rosids</taxon>
        <taxon>malvids</taxon>
        <taxon>Malvales</taxon>
        <taxon>Malvaceae</taxon>
        <taxon>Malvoideae</taxon>
        <taxon>Gossypium</taxon>
    </lineage>
</organism>
<accession>A0A5B6VBZ3</accession>